<proteinExistence type="predicted"/>
<gene>
    <name evidence="1" type="ORF">V7S43_000680</name>
</gene>
<dbReference type="Proteomes" id="UP001632037">
    <property type="component" value="Unassembled WGS sequence"/>
</dbReference>
<evidence type="ECO:0000313" key="2">
    <source>
        <dbReference type="Proteomes" id="UP001632037"/>
    </source>
</evidence>
<protein>
    <submittedName>
        <fullName evidence="1">Uncharacterized protein</fullName>
    </submittedName>
</protein>
<keyword evidence="2" id="KW-1185">Reference proteome</keyword>
<reference evidence="1 2" key="1">
    <citation type="submission" date="2024-09" db="EMBL/GenBank/DDBJ databases">
        <title>Genome sequencing and assembly of Phytophthora oleae, isolate VK10A, causative agent of rot of olive drupes.</title>
        <authorList>
            <person name="Conti Taguali S."/>
            <person name="Riolo M."/>
            <person name="La Spada F."/>
            <person name="Cacciola S.O."/>
            <person name="Dionisio G."/>
        </authorList>
    </citation>
    <scope>NUCLEOTIDE SEQUENCE [LARGE SCALE GENOMIC DNA]</scope>
    <source>
        <strain evidence="1 2">VK10A</strain>
    </source>
</reference>
<sequence>MFEVQILRQRKTAGVRGRLQALRRRFSMTVTSRNFETSLLSISPSAAAVISITRSRIKSVRVRGRLLRIIVDKGEFLTVRLQNADETLRAAEAMMVSWDIDPLVEDWGVSTPDAEKQVDLGVEGLVSYYMIDQEFRGIIHEIHDHVDAAFGNGESS</sequence>
<name>A0ABD3G6I4_9STRA</name>
<comment type="caution">
    <text evidence="1">The sequence shown here is derived from an EMBL/GenBank/DDBJ whole genome shotgun (WGS) entry which is preliminary data.</text>
</comment>
<dbReference type="AlphaFoldDB" id="A0ABD3G6I4"/>
<organism evidence="1 2">
    <name type="scientific">Phytophthora oleae</name>
    <dbReference type="NCBI Taxonomy" id="2107226"/>
    <lineage>
        <taxon>Eukaryota</taxon>
        <taxon>Sar</taxon>
        <taxon>Stramenopiles</taxon>
        <taxon>Oomycota</taxon>
        <taxon>Peronosporomycetes</taxon>
        <taxon>Peronosporales</taxon>
        <taxon>Peronosporaceae</taxon>
        <taxon>Phytophthora</taxon>
    </lineage>
</organism>
<accession>A0ABD3G6I4</accession>
<evidence type="ECO:0000313" key="1">
    <source>
        <dbReference type="EMBL" id="KAL3674748.1"/>
    </source>
</evidence>
<dbReference type="EMBL" id="JBIMZQ010000001">
    <property type="protein sequence ID" value="KAL3674748.1"/>
    <property type="molecule type" value="Genomic_DNA"/>
</dbReference>